<dbReference type="Proteomes" id="UP001619911">
    <property type="component" value="Unassembled WGS sequence"/>
</dbReference>
<dbReference type="PANTHER" id="PTHR11820">
    <property type="entry name" value="ACYLPYRUVASE"/>
    <property type="match status" value="1"/>
</dbReference>
<evidence type="ECO:0000313" key="4">
    <source>
        <dbReference type="EMBL" id="MFK2825836.1"/>
    </source>
</evidence>
<name>A0ABW8I8M8_9BACI</name>
<proteinExistence type="inferred from homology"/>
<keyword evidence="5" id="KW-1185">Reference proteome</keyword>
<accession>A0ABW8I8M8</accession>
<dbReference type="InterPro" id="IPR011234">
    <property type="entry name" value="Fumarylacetoacetase-like_C"/>
</dbReference>
<dbReference type="Gene3D" id="3.90.850.10">
    <property type="entry name" value="Fumarylacetoacetase-like, C-terminal domain"/>
    <property type="match status" value="1"/>
</dbReference>
<comment type="similarity">
    <text evidence="1">Belongs to the FAH family.</text>
</comment>
<dbReference type="SUPFAM" id="SSF56529">
    <property type="entry name" value="FAH"/>
    <property type="match status" value="1"/>
</dbReference>
<dbReference type="EMBL" id="JAUIYO010000005">
    <property type="protein sequence ID" value="MFK2825836.1"/>
    <property type="molecule type" value="Genomic_DNA"/>
</dbReference>
<sequence>MKWISYRVNGQETYGVYMEEEKVIWNVPALEESVSGKRTLPNTLVEGIASGEEFTQQVKQWLKAAGEKETKATAISAEEVEWLAPIPRPLKNIMCIGKNYRDHAIEMGGVESIPTDLMVFTKAPTSVIASNEPIPAHAHLTETLDYEGELGVIIGKKGKDIPREEALDYIFGYTIINDVTARDIQKRHKQFFLGKSLDGTCPMGPWIVSKDEVQDPHRLNIETKVNGEVRQQSNTEYLIFPIDEIISTLSEGMTLEPGDIIATGTPAGVGQGMNPPNFLKSEDTIEINIEQIGTLSNKVQ</sequence>
<comment type="caution">
    <text evidence="4">The sequence shown here is derived from an EMBL/GenBank/DDBJ whole genome shotgun (WGS) entry which is preliminary data.</text>
</comment>
<reference evidence="4 5" key="1">
    <citation type="submission" date="2023-07" db="EMBL/GenBank/DDBJ databases">
        <title>Bacillus lucianemedeirus sp. nov, a new species isolated from an immunobiological production facility.</title>
        <authorList>
            <person name="Costa L.V."/>
            <person name="Miranda R.V.S.L."/>
            <person name="Brandao M.L.L."/>
            <person name="Reis C.M.F."/>
            <person name="Frazao A.M."/>
            <person name="Cruz F.V."/>
            <person name="Baio P.V.P."/>
            <person name="Veras J.F.C."/>
            <person name="Ramos J.N."/>
            <person name="Vieira V."/>
        </authorList>
    </citation>
    <scope>NUCLEOTIDE SEQUENCE [LARGE SCALE GENOMIC DNA]</scope>
    <source>
        <strain evidence="4 5">B190/17</strain>
    </source>
</reference>
<evidence type="ECO:0000256" key="1">
    <source>
        <dbReference type="ARBA" id="ARBA00010211"/>
    </source>
</evidence>
<protein>
    <submittedName>
        <fullName evidence="4">Fumarylacetoacetate hydrolase family protein</fullName>
    </submittedName>
</protein>
<keyword evidence="4" id="KW-0378">Hydrolase</keyword>
<organism evidence="4 5">
    <name type="scientific">Bacillus lumedeiriae</name>
    <dbReference type="NCBI Taxonomy" id="3058829"/>
    <lineage>
        <taxon>Bacteria</taxon>
        <taxon>Bacillati</taxon>
        <taxon>Bacillota</taxon>
        <taxon>Bacilli</taxon>
        <taxon>Bacillales</taxon>
        <taxon>Bacillaceae</taxon>
        <taxon>Bacillus</taxon>
    </lineage>
</organism>
<keyword evidence="2" id="KW-0479">Metal-binding</keyword>
<dbReference type="GO" id="GO:0016787">
    <property type="term" value="F:hydrolase activity"/>
    <property type="evidence" value="ECO:0007669"/>
    <property type="project" value="UniProtKB-KW"/>
</dbReference>
<dbReference type="InterPro" id="IPR036663">
    <property type="entry name" value="Fumarylacetoacetase_C_sf"/>
</dbReference>
<dbReference type="Pfam" id="PF01557">
    <property type="entry name" value="FAA_hydrolase"/>
    <property type="match status" value="1"/>
</dbReference>
<evidence type="ECO:0000256" key="2">
    <source>
        <dbReference type="ARBA" id="ARBA00022723"/>
    </source>
</evidence>
<feature type="domain" description="Fumarylacetoacetase-like C-terminal" evidence="3">
    <location>
        <begin position="93"/>
        <end position="300"/>
    </location>
</feature>
<evidence type="ECO:0000313" key="5">
    <source>
        <dbReference type="Proteomes" id="UP001619911"/>
    </source>
</evidence>
<evidence type="ECO:0000259" key="3">
    <source>
        <dbReference type="Pfam" id="PF01557"/>
    </source>
</evidence>
<dbReference type="RefSeq" id="WP_404316776.1">
    <property type="nucleotide sequence ID" value="NZ_JAUIYO010000005.1"/>
</dbReference>
<dbReference type="PANTHER" id="PTHR11820:SF7">
    <property type="entry name" value="ACYLPYRUVASE FAHD1, MITOCHONDRIAL"/>
    <property type="match status" value="1"/>
</dbReference>
<gene>
    <name evidence="4" type="ORF">QYG89_09150</name>
</gene>